<name>A0A7R9FSY2_9CRUS</name>
<dbReference type="AlphaFoldDB" id="A0A7R9FSY2"/>
<organism evidence="1">
    <name type="scientific">Darwinula stevensoni</name>
    <dbReference type="NCBI Taxonomy" id="69355"/>
    <lineage>
        <taxon>Eukaryota</taxon>
        <taxon>Metazoa</taxon>
        <taxon>Ecdysozoa</taxon>
        <taxon>Arthropoda</taxon>
        <taxon>Crustacea</taxon>
        <taxon>Oligostraca</taxon>
        <taxon>Ostracoda</taxon>
        <taxon>Podocopa</taxon>
        <taxon>Podocopida</taxon>
        <taxon>Darwinulocopina</taxon>
        <taxon>Darwinuloidea</taxon>
        <taxon>Darwinulidae</taxon>
        <taxon>Darwinula</taxon>
    </lineage>
</organism>
<keyword evidence="2" id="KW-1185">Reference proteome</keyword>
<evidence type="ECO:0000313" key="1">
    <source>
        <dbReference type="EMBL" id="CAD7253866.1"/>
    </source>
</evidence>
<proteinExistence type="predicted"/>
<sequence length="125" mass="13804">MAPVPDSTDSSADFVSGLPRRIFGSNESCSLNGKECKRFRECPEAESIFEQNPTALLSRLCSISPYECEEYKAMLTRTRSLICNSRPQPLIVGGTAAAPHEFPHMGSRETSTVEAMHLTEGDKEY</sequence>
<dbReference type="Proteomes" id="UP000677054">
    <property type="component" value="Unassembled WGS sequence"/>
</dbReference>
<accession>A0A7R9FSY2</accession>
<dbReference type="EMBL" id="CAJPEV010006914">
    <property type="protein sequence ID" value="CAG0904453.1"/>
    <property type="molecule type" value="Genomic_DNA"/>
</dbReference>
<protein>
    <submittedName>
        <fullName evidence="1">Uncharacterized protein</fullName>
    </submittedName>
</protein>
<reference evidence="1" key="1">
    <citation type="submission" date="2020-11" db="EMBL/GenBank/DDBJ databases">
        <authorList>
            <person name="Tran Van P."/>
        </authorList>
    </citation>
    <scope>NUCLEOTIDE SEQUENCE</scope>
</reference>
<evidence type="ECO:0000313" key="2">
    <source>
        <dbReference type="Proteomes" id="UP000677054"/>
    </source>
</evidence>
<gene>
    <name evidence="1" type="ORF">DSTB1V02_LOCUS13612</name>
</gene>
<dbReference type="EMBL" id="LR906431">
    <property type="protein sequence ID" value="CAD7253866.1"/>
    <property type="molecule type" value="Genomic_DNA"/>
</dbReference>